<reference evidence="2" key="1">
    <citation type="submission" date="2024-10" db="EMBL/GenBank/DDBJ databases">
        <authorList>
            <person name="Ryan C."/>
        </authorList>
    </citation>
    <scope>NUCLEOTIDE SEQUENCE [LARGE SCALE GENOMIC DNA]</scope>
</reference>
<evidence type="ECO:0000313" key="2">
    <source>
        <dbReference type="EMBL" id="CAM0150298.1"/>
    </source>
</evidence>
<evidence type="ECO:0000313" key="3">
    <source>
        <dbReference type="Proteomes" id="UP001497457"/>
    </source>
</evidence>
<accession>A0ABC9H7X1</accession>
<dbReference type="Proteomes" id="UP001497457">
    <property type="component" value="Unassembled WGS sequence"/>
</dbReference>
<comment type="caution">
    <text evidence="2">The sequence shown here is derived from an EMBL/GenBank/DDBJ whole genome shotgun (WGS) entry which is preliminary data.</text>
</comment>
<protein>
    <recommendedName>
        <fullName evidence="1">DUF3475 domain-containing protein</fullName>
    </recommendedName>
</protein>
<evidence type="ECO:0000259" key="1">
    <source>
        <dbReference type="Pfam" id="PF11961"/>
    </source>
</evidence>
<dbReference type="EMBL" id="CAXIPR030002972">
    <property type="protein sequence ID" value="CAM0150298.1"/>
    <property type="molecule type" value="Genomic_DNA"/>
</dbReference>
<organism evidence="2 3">
    <name type="scientific">Urochloa decumbens</name>
    <dbReference type="NCBI Taxonomy" id="240449"/>
    <lineage>
        <taxon>Eukaryota</taxon>
        <taxon>Viridiplantae</taxon>
        <taxon>Streptophyta</taxon>
        <taxon>Embryophyta</taxon>
        <taxon>Tracheophyta</taxon>
        <taxon>Spermatophyta</taxon>
        <taxon>Magnoliopsida</taxon>
        <taxon>Liliopsida</taxon>
        <taxon>Poales</taxon>
        <taxon>Poaceae</taxon>
        <taxon>PACMAD clade</taxon>
        <taxon>Panicoideae</taxon>
        <taxon>Panicodae</taxon>
        <taxon>Paniceae</taxon>
        <taxon>Melinidinae</taxon>
        <taxon>Urochloa</taxon>
    </lineage>
</organism>
<dbReference type="AlphaFoldDB" id="A0ABC9H7X1"/>
<dbReference type="PANTHER" id="PTHR31371:SF14">
    <property type="entry name" value="SIMILARITY TO UNKNOWN PROTEIN"/>
    <property type="match status" value="1"/>
</dbReference>
<proteinExistence type="predicted"/>
<feature type="domain" description="DUF3475" evidence="1">
    <location>
        <begin position="22"/>
        <end position="78"/>
    </location>
</feature>
<name>A0ABC9H7X1_9POAL</name>
<dbReference type="Pfam" id="PF11961">
    <property type="entry name" value="DUF3475"/>
    <property type="match status" value="1"/>
</dbReference>
<sequence>MSSGGAAPAAGRTSKSSRSVGILAFEVGSVMSKLLQLWRAVGDAAVARLRHETIHLDGVRKVVSEDEELLLGLARAELLDALRAAAESVAALAGRCADPALRDFRDAFLSDTGRDRHRFSSGVPPAQPDHALFLVGGPPLRRCAAHHVLLADPSSWTWDAGRRRPCAPWRAALAGILEWLAPMAHATMRWQAERSFEYCHHHKADLDSEVPVLLLQTLHMAERHKVDAAVVELLVGLNYVWRFHITCRARAAPAAAMSSSP</sequence>
<gene>
    <name evidence="2" type="ORF">URODEC1_LOCUS123390</name>
</gene>
<keyword evidence="3" id="KW-1185">Reference proteome</keyword>
<dbReference type="InterPro" id="IPR021864">
    <property type="entry name" value="DUF3475"/>
</dbReference>
<dbReference type="PANTHER" id="PTHR31371">
    <property type="entry name" value="BNAC09G50660D PROTEIN"/>
    <property type="match status" value="1"/>
</dbReference>